<reference evidence="1 2" key="1">
    <citation type="submission" date="2020-10" db="EMBL/GenBank/DDBJ databases">
        <title>Sequencing the genomes of 1000 actinobacteria strains.</title>
        <authorList>
            <person name="Klenk H.-P."/>
        </authorList>
    </citation>
    <scope>NUCLEOTIDE SEQUENCE [LARGE SCALE GENOMIC DNA]</scope>
    <source>
        <strain evidence="1 2">DSM 15666</strain>
    </source>
</reference>
<dbReference type="Gene3D" id="3.40.50.1820">
    <property type="entry name" value="alpha/beta hydrolase"/>
    <property type="match status" value="1"/>
</dbReference>
<sequence>MIGRRKRHRSPACERSRPLSATLAEAGVNLEAWVRDYAYALHRQASGLVRRPDPQRYRRPDSTEPAIVLLPGIYETWSFMRPLADTLRERGFDVHAVLDLGYNGGTIADMAELVNEYIRREGVSRCVLVAHSKGGLIGKLLLAHHNEAGALQGMVALNTPFEGSPLARLLPLPAIRVFLPRSPELVELSASRDVDRHIVSIYGQFDPHIPGGSRLEGAHNIQLQTRGHFRPLGDARVHAAVLEGIRRLTR</sequence>
<dbReference type="SUPFAM" id="SSF53474">
    <property type="entry name" value="alpha/beta-Hydrolases"/>
    <property type="match status" value="1"/>
</dbReference>
<protein>
    <submittedName>
        <fullName evidence="1">Pimeloyl-ACP methyl ester carboxylesterase</fullName>
    </submittedName>
</protein>
<evidence type="ECO:0000313" key="2">
    <source>
        <dbReference type="Proteomes" id="UP000643525"/>
    </source>
</evidence>
<dbReference type="Proteomes" id="UP000643525">
    <property type="component" value="Unassembled WGS sequence"/>
</dbReference>
<dbReference type="PANTHER" id="PTHR37946">
    <property type="entry name" value="SLL1969 PROTEIN"/>
    <property type="match status" value="1"/>
</dbReference>
<dbReference type="PANTHER" id="PTHR37946:SF1">
    <property type="entry name" value="SLL1969 PROTEIN"/>
    <property type="match status" value="1"/>
</dbReference>
<evidence type="ECO:0000313" key="1">
    <source>
        <dbReference type="EMBL" id="MBE1525375.1"/>
    </source>
</evidence>
<organism evidence="1 2">
    <name type="scientific">Nesterenkonia lutea</name>
    <dbReference type="NCBI Taxonomy" id="272919"/>
    <lineage>
        <taxon>Bacteria</taxon>
        <taxon>Bacillati</taxon>
        <taxon>Actinomycetota</taxon>
        <taxon>Actinomycetes</taxon>
        <taxon>Micrococcales</taxon>
        <taxon>Micrococcaceae</taxon>
        <taxon>Nesterenkonia</taxon>
    </lineage>
</organism>
<keyword evidence="2" id="KW-1185">Reference proteome</keyword>
<accession>A0ABR9JHW6</accession>
<name>A0ABR9JHW6_9MICC</name>
<dbReference type="RefSeq" id="WP_192596248.1">
    <property type="nucleotide sequence ID" value="NZ_BAAALJ010000013.1"/>
</dbReference>
<dbReference type="EMBL" id="JADBED010000001">
    <property type="protein sequence ID" value="MBE1525375.1"/>
    <property type="molecule type" value="Genomic_DNA"/>
</dbReference>
<dbReference type="InterPro" id="IPR029058">
    <property type="entry name" value="AB_hydrolase_fold"/>
</dbReference>
<comment type="caution">
    <text evidence="1">The sequence shown here is derived from an EMBL/GenBank/DDBJ whole genome shotgun (WGS) entry which is preliminary data.</text>
</comment>
<proteinExistence type="predicted"/>
<gene>
    <name evidence="1" type="ORF">H4W27_002493</name>
</gene>